<dbReference type="EMBL" id="JAEHTE010000001">
    <property type="protein sequence ID" value="MBI6882368.1"/>
    <property type="molecule type" value="Genomic_DNA"/>
</dbReference>
<evidence type="ECO:0000256" key="1">
    <source>
        <dbReference type="SAM" id="MobiDB-lite"/>
    </source>
</evidence>
<comment type="caution">
    <text evidence="2">The sequence shown here is derived from an EMBL/GenBank/DDBJ whole genome shotgun (WGS) entry which is preliminary data.</text>
</comment>
<name>A0A8I1JHX4_PSEPU</name>
<reference evidence="2" key="1">
    <citation type="submission" date="2020-12" db="EMBL/GenBank/DDBJ databases">
        <title>Enhanced detection system for hospital associated transmission using whole genome sequencing surveillance.</title>
        <authorList>
            <person name="Harrison L.H."/>
            <person name="Van Tyne D."/>
            <person name="Marsh J.W."/>
            <person name="Griffith M.P."/>
            <person name="Snyder D.J."/>
            <person name="Cooper V.S."/>
            <person name="Mustapha M."/>
        </authorList>
    </citation>
    <scope>NUCLEOTIDE SEQUENCE</scope>
    <source>
        <strain evidence="2">PSB00042</strain>
    </source>
</reference>
<organism evidence="2 3">
    <name type="scientific">Pseudomonas putida</name>
    <name type="common">Arthrobacter siderocapsulatus</name>
    <dbReference type="NCBI Taxonomy" id="303"/>
    <lineage>
        <taxon>Bacteria</taxon>
        <taxon>Pseudomonadati</taxon>
        <taxon>Pseudomonadota</taxon>
        <taxon>Gammaproteobacteria</taxon>
        <taxon>Pseudomonadales</taxon>
        <taxon>Pseudomonadaceae</taxon>
        <taxon>Pseudomonas</taxon>
    </lineage>
</organism>
<accession>A0A8I1JHX4</accession>
<feature type="region of interest" description="Disordered" evidence="1">
    <location>
        <begin position="1"/>
        <end position="22"/>
    </location>
</feature>
<feature type="compositionally biased region" description="Polar residues" evidence="1">
    <location>
        <begin position="1"/>
        <end position="12"/>
    </location>
</feature>
<dbReference type="AlphaFoldDB" id="A0A8I1JHX4"/>
<evidence type="ECO:0000313" key="2">
    <source>
        <dbReference type="EMBL" id="MBI6882368.1"/>
    </source>
</evidence>
<dbReference type="Proteomes" id="UP000637061">
    <property type="component" value="Unassembled WGS sequence"/>
</dbReference>
<dbReference type="RefSeq" id="WP_198745989.1">
    <property type="nucleotide sequence ID" value="NZ_JAEHTE010000001.1"/>
</dbReference>
<protein>
    <submittedName>
        <fullName evidence="2">Uncharacterized protein</fullName>
    </submittedName>
</protein>
<evidence type="ECO:0000313" key="3">
    <source>
        <dbReference type="Proteomes" id="UP000637061"/>
    </source>
</evidence>
<gene>
    <name evidence="2" type="ORF">JEU22_00290</name>
</gene>
<sequence>MSIMTPSQFMESDQSKEVDHSAFSAHNARMRAQLNQRHGTMPDSFVVPAACTYIEKLTKIQMTSAQLLEMLALYPAEKARISRFTTSDFTHCEMVKTGTAVKDAYLIADMLTHFLGRTRWPRSTDGVDDKAFALKLQRRAMMLGYAVGGCTSDRLSA</sequence>
<proteinExistence type="predicted"/>